<reference evidence="4 5" key="1">
    <citation type="submission" date="2020-08" db="EMBL/GenBank/DDBJ databases">
        <title>Sequencing the genomes of 1000 actinobacteria strains.</title>
        <authorList>
            <person name="Klenk H.-P."/>
        </authorList>
    </citation>
    <scope>NUCLEOTIDE SEQUENCE [LARGE SCALE GENOMIC DNA]</scope>
    <source>
        <strain evidence="4 5">DSM 46887</strain>
    </source>
</reference>
<keyword evidence="2" id="KW-0472">Membrane</keyword>
<feature type="transmembrane region" description="Helical" evidence="2">
    <location>
        <begin position="6"/>
        <end position="31"/>
    </location>
</feature>
<name>A0A7W9MFC9_9ACTN</name>
<sequence>MAIGALILGIAGLFLCGLPSLLGVILGHVSLGQIKRTGEDGRPMAIIGLLLSYGGIVLWLLLLLTWSFTIGEFVDSVVDSNPGEDYYGVPDVPDVPLDPEPFDVPTAEETAPAL</sequence>
<feature type="domain" description="DUF4190" evidence="3">
    <location>
        <begin position="1"/>
        <end position="62"/>
    </location>
</feature>
<evidence type="ECO:0000313" key="4">
    <source>
        <dbReference type="EMBL" id="MBB5818264.1"/>
    </source>
</evidence>
<dbReference type="InterPro" id="IPR025241">
    <property type="entry name" value="DUF4190"/>
</dbReference>
<comment type="caution">
    <text evidence="4">The sequence shown here is derived from an EMBL/GenBank/DDBJ whole genome shotgun (WGS) entry which is preliminary data.</text>
</comment>
<gene>
    <name evidence="4" type="ORF">F4562_001326</name>
</gene>
<accession>A0A7W9MFC9</accession>
<keyword evidence="2" id="KW-0812">Transmembrane</keyword>
<dbReference type="AlphaFoldDB" id="A0A7W9MFC9"/>
<dbReference type="EMBL" id="JACHMP010000001">
    <property type="protein sequence ID" value="MBB5818264.1"/>
    <property type="molecule type" value="Genomic_DNA"/>
</dbReference>
<feature type="transmembrane region" description="Helical" evidence="2">
    <location>
        <begin position="43"/>
        <end position="66"/>
    </location>
</feature>
<protein>
    <recommendedName>
        <fullName evidence="3">DUF4190 domain-containing protein</fullName>
    </recommendedName>
</protein>
<evidence type="ECO:0000256" key="1">
    <source>
        <dbReference type="SAM" id="MobiDB-lite"/>
    </source>
</evidence>
<keyword evidence="2" id="KW-1133">Transmembrane helix</keyword>
<organism evidence="4 5">
    <name type="scientific">Streptosporangium becharense</name>
    <dbReference type="NCBI Taxonomy" id="1816182"/>
    <lineage>
        <taxon>Bacteria</taxon>
        <taxon>Bacillati</taxon>
        <taxon>Actinomycetota</taxon>
        <taxon>Actinomycetes</taxon>
        <taxon>Streptosporangiales</taxon>
        <taxon>Streptosporangiaceae</taxon>
        <taxon>Streptosporangium</taxon>
    </lineage>
</organism>
<evidence type="ECO:0000259" key="3">
    <source>
        <dbReference type="Pfam" id="PF13828"/>
    </source>
</evidence>
<evidence type="ECO:0000313" key="5">
    <source>
        <dbReference type="Proteomes" id="UP000540685"/>
    </source>
</evidence>
<feature type="region of interest" description="Disordered" evidence="1">
    <location>
        <begin position="89"/>
        <end position="114"/>
    </location>
</feature>
<keyword evidence="5" id="KW-1185">Reference proteome</keyword>
<proteinExistence type="predicted"/>
<dbReference type="RefSeq" id="WP_184543828.1">
    <property type="nucleotide sequence ID" value="NZ_JACHMP010000001.1"/>
</dbReference>
<evidence type="ECO:0000256" key="2">
    <source>
        <dbReference type="SAM" id="Phobius"/>
    </source>
</evidence>
<dbReference type="Proteomes" id="UP000540685">
    <property type="component" value="Unassembled WGS sequence"/>
</dbReference>
<dbReference type="Pfam" id="PF13828">
    <property type="entry name" value="DUF4190"/>
    <property type="match status" value="1"/>
</dbReference>